<dbReference type="GO" id="GO:0016887">
    <property type="term" value="F:ATP hydrolysis activity"/>
    <property type="evidence" value="ECO:0007669"/>
    <property type="project" value="InterPro"/>
</dbReference>
<comment type="similarity">
    <text evidence="1">Belongs to the ABC transporter superfamily.</text>
</comment>
<reference evidence="6" key="1">
    <citation type="journal article" date="2014" name="Front. Microbiol.">
        <title>High frequency of phylogenetically diverse reductive dehalogenase-homologous genes in deep subseafloor sedimentary metagenomes.</title>
        <authorList>
            <person name="Kawai M."/>
            <person name="Futagami T."/>
            <person name="Toyoda A."/>
            <person name="Takaki Y."/>
            <person name="Nishi S."/>
            <person name="Hori S."/>
            <person name="Arai W."/>
            <person name="Tsubouchi T."/>
            <person name="Morono Y."/>
            <person name="Uchiyama I."/>
            <person name="Ito T."/>
            <person name="Fujiyama A."/>
            <person name="Inagaki F."/>
            <person name="Takami H."/>
        </authorList>
    </citation>
    <scope>NUCLEOTIDE SEQUENCE</scope>
    <source>
        <strain evidence="6">Expedition CK06-06</strain>
    </source>
</reference>
<dbReference type="InterPro" id="IPR027417">
    <property type="entry name" value="P-loop_NTPase"/>
</dbReference>
<proteinExistence type="inferred from homology"/>
<dbReference type="AlphaFoldDB" id="X1UMZ3"/>
<dbReference type="PANTHER" id="PTHR42711">
    <property type="entry name" value="ABC TRANSPORTER ATP-BINDING PROTEIN"/>
    <property type="match status" value="1"/>
</dbReference>
<accession>X1UMZ3</accession>
<dbReference type="InterPro" id="IPR050763">
    <property type="entry name" value="ABC_transporter_ATP-binding"/>
</dbReference>
<keyword evidence="2" id="KW-0813">Transport</keyword>
<evidence type="ECO:0000256" key="3">
    <source>
        <dbReference type="ARBA" id="ARBA00022741"/>
    </source>
</evidence>
<dbReference type="Pfam" id="PF00005">
    <property type="entry name" value="ABC_tran"/>
    <property type="match status" value="1"/>
</dbReference>
<dbReference type="InterPro" id="IPR003439">
    <property type="entry name" value="ABC_transporter-like_ATP-bd"/>
</dbReference>
<keyword evidence="4" id="KW-0067">ATP-binding</keyword>
<protein>
    <recommendedName>
        <fullName evidence="5">ABC transporter domain-containing protein</fullName>
    </recommendedName>
</protein>
<dbReference type="GO" id="GO:0005524">
    <property type="term" value="F:ATP binding"/>
    <property type="evidence" value="ECO:0007669"/>
    <property type="project" value="UniProtKB-KW"/>
</dbReference>
<dbReference type="InterPro" id="IPR003593">
    <property type="entry name" value="AAA+_ATPase"/>
</dbReference>
<dbReference type="Gene3D" id="3.40.50.300">
    <property type="entry name" value="P-loop containing nucleotide triphosphate hydrolases"/>
    <property type="match status" value="1"/>
</dbReference>
<dbReference type="EMBL" id="BARW01017345">
    <property type="protein sequence ID" value="GAJ01261.1"/>
    <property type="molecule type" value="Genomic_DNA"/>
</dbReference>
<keyword evidence="3" id="KW-0547">Nucleotide-binding</keyword>
<comment type="caution">
    <text evidence="6">The sequence shown here is derived from an EMBL/GenBank/DDBJ whole genome shotgun (WGS) entry which is preliminary data.</text>
</comment>
<feature type="non-terminal residue" evidence="6">
    <location>
        <position position="263"/>
    </location>
</feature>
<sequence>MTASEDIVSVSGLVKHFNGVQALADIHLEVAPGVFGLIGPNGAGKTTLLRVLLGLIRPDKGQAKVLGLDISSQSLQIRQRVGVLHEKPTYPPFMRVDDYLKMVTELYGSTKTTQKLLDLVGLSDVGGRQIRTLSAGMNQRLGIAQSLAGDPELVFMDEPTSNLDVTGRDEIIKILVELYHETGVSFFISSHNLSQLEKLCHNIAFIDAGRVIEKGPTGEIIDKHTSGLYNVVCSNPKSLIRAFESDPGILVVGTSGIDAVTLC</sequence>
<dbReference type="CDD" id="cd03230">
    <property type="entry name" value="ABC_DR_subfamily_A"/>
    <property type="match status" value="1"/>
</dbReference>
<dbReference type="SMART" id="SM00382">
    <property type="entry name" value="AAA"/>
    <property type="match status" value="1"/>
</dbReference>
<evidence type="ECO:0000256" key="1">
    <source>
        <dbReference type="ARBA" id="ARBA00005417"/>
    </source>
</evidence>
<evidence type="ECO:0000256" key="4">
    <source>
        <dbReference type="ARBA" id="ARBA00022840"/>
    </source>
</evidence>
<gene>
    <name evidence="6" type="ORF">S12H4_29990</name>
</gene>
<dbReference type="PANTHER" id="PTHR42711:SF5">
    <property type="entry name" value="ABC TRANSPORTER ATP-BINDING PROTEIN NATA"/>
    <property type="match status" value="1"/>
</dbReference>
<dbReference type="PROSITE" id="PS50893">
    <property type="entry name" value="ABC_TRANSPORTER_2"/>
    <property type="match status" value="1"/>
</dbReference>
<organism evidence="6">
    <name type="scientific">marine sediment metagenome</name>
    <dbReference type="NCBI Taxonomy" id="412755"/>
    <lineage>
        <taxon>unclassified sequences</taxon>
        <taxon>metagenomes</taxon>
        <taxon>ecological metagenomes</taxon>
    </lineage>
</organism>
<dbReference type="SUPFAM" id="SSF52540">
    <property type="entry name" value="P-loop containing nucleoside triphosphate hydrolases"/>
    <property type="match status" value="1"/>
</dbReference>
<evidence type="ECO:0000256" key="2">
    <source>
        <dbReference type="ARBA" id="ARBA00022448"/>
    </source>
</evidence>
<name>X1UMZ3_9ZZZZ</name>
<feature type="domain" description="ABC transporter" evidence="5">
    <location>
        <begin position="8"/>
        <end position="233"/>
    </location>
</feature>
<evidence type="ECO:0000313" key="6">
    <source>
        <dbReference type="EMBL" id="GAJ01261.1"/>
    </source>
</evidence>
<evidence type="ECO:0000259" key="5">
    <source>
        <dbReference type="PROSITE" id="PS50893"/>
    </source>
</evidence>